<evidence type="ECO:0000256" key="2">
    <source>
        <dbReference type="ARBA" id="ARBA00007809"/>
    </source>
</evidence>
<evidence type="ECO:0000256" key="9">
    <source>
        <dbReference type="ARBA" id="ARBA00023136"/>
    </source>
</evidence>
<evidence type="ECO:0000256" key="8">
    <source>
        <dbReference type="ARBA" id="ARBA00022989"/>
    </source>
</evidence>
<keyword evidence="12" id="KW-1185">Reference proteome</keyword>
<comment type="subcellular location">
    <subcellularLocation>
        <location evidence="1">Cell membrane</location>
        <topology evidence="1">Multi-pass membrane protein</topology>
    </subcellularLocation>
</comment>
<keyword evidence="6 10" id="KW-0812">Transmembrane</keyword>
<dbReference type="InterPro" id="IPR004316">
    <property type="entry name" value="SWEET_rpt"/>
</dbReference>
<evidence type="ECO:0000256" key="10">
    <source>
        <dbReference type="SAM" id="Phobius"/>
    </source>
</evidence>
<dbReference type="Pfam" id="PF03083">
    <property type="entry name" value="MtN3_slv"/>
    <property type="match status" value="1"/>
</dbReference>
<evidence type="ECO:0000256" key="7">
    <source>
        <dbReference type="ARBA" id="ARBA00022737"/>
    </source>
</evidence>
<keyword evidence="8 10" id="KW-1133">Transmembrane helix</keyword>
<keyword evidence="5" id="KW-0762">Sugar transport</keyword>
<feature type="transmembrane region" description="Helical" evidence="10">
    <location>
        <begin position="76"/>
        <end position="96"/>
    </location>
</feature>
<dbReference type="GO" id="GO:0005886">
    <property type="term" value="C:plasma membrane"/>
    <property type="evidence" value="ECO:0007669"/>
    <property type="project" value="UniProtKB-SubCell"/>
</dbReference>
<feature type="transmembrane region" description="Helical" evidence="10">
    <location>
        <begin position="7"/>
        <end position="24"/>
    </location>
</feature>
<feature type="transmembrane region" description="Helical" evidence="10">
    <location>
        <begin position="44"/>
        <end position="64"/>
    </location>
</feature>
<reference evidence="11" key="1">
    <citation type="submission" date="2021-02" db="EMBL/GenBank/DDBJ databases">
        <authorList>
            <person name="Dougan E. K."/>
            <person name="Rhodes N."/>
            <person name="Thang M."/>
            <person name="Chan C."/>
        </authorList>
    </citation>
    <scope>NUCLEOTIDE SEQUENCE</scope>
</reference>
<accession>A0A812I958</accession>
<dbReference type="AlphaFoldDB" id="A0A812I958"/>
<keyword evidence="3" id="KW-0813">Transport</keyword>
<dbReference type="OrthoDB" id="409725at2759"/>
<dbReference type="EMBL" id="CAJNDS010000218">
    <property type="protein sequence ID" value="CAE7029573.1"/>
    <property type="molecule type" value="Genomic_DNA"/>
</dbReference>
<keyword evidence="7" id="KW-0677">Repeat</keyword>
<evidence type="ECO:0000256" key="1">
    <source>
        <dbReference type="ARBA" id="ARBA00004651"/>
    </source>
</evidence>
<proteinExistence type="inferred from homology"/>
<keyword evidence="9 10" id="KW-0472">Membrane</keyword>
<evidence type="ECO:0000256" key="6">
    <source>
        <dbReference type="ARBA" id="ARBA00022692"/>
    </source>
</evidence>
<evidence type="ECO:0000313" key="12">
    <source>
        <dbReference type="Proteomes" id="UP000604046"/>
    </source>
</evidence>
<evidence type="ECO:0000256" key="5">
    <source>
        <dbReference type="ARBA" id="ARBA00022597"/>
    </source>
</evidence>
<dbReference type="InterPro" id="IPR047664">
    <property type="entry name" value="SWEET"/>
</dbReference>
<name>A0A812I958_9DINO</name>
<dbReference type="Proteomes" id="UP000604046">
    <property type="component" value="Unassembled WGS sequence"/>
</dbReference>
<gene>
    <name evidence="11" type="primary">SWEET7B</name>
    <name evidence="11" type="ORF">SNAT2548_LOCUS3547</name>
</gene>
<comment type="caution">
    <text evidence="11">The sequence shown here is derived from an EMBL/GenBank/DDBJ whole genome shotgun (WGS) entry which is preliminary data.</text>
</comment>
<dbReference type="PANTHER" id="PTHR10791">
    <property type="entry name" value="RAG1-ACTIVATING PROTEIN 1"/>
    <property type="match status" value="1"/>
</dbReference>
<sequence length="99" mass="11085">MVDKEQLGALFGYAGMVMTFVYFLSPVPTCLQIHKSKDVQEFSVVPYVVGVVNCSLWVYWSIVTMEVTSQNLTPNLLINGIGAVQFVCYVSVFMLYSKT</sequence>
<dbReference type="PANTHER" id="PTHR10791:SF30">
    <property type="entry name" value="SUGAR TRANSPORTER SWEET1"/>
    <property type="match status" value="1"/>
</dbReference>
<dbReference type="Gene3D" id="1.20.1280.290">
    <property type="match status" value="1"/>
</dbReference>
<comment type="similarity">
    <text evidence="2">Belongs to the SWEET sugar transporter family.</text>
</comment>
<keyword evidence="4" id="KW-1003">Cell membrane</keyword>
<protein>
    <submittedName>
        <fullName evidence="11">SWEET7B protein</fullName>
    </submittedName>
</protein>
<evidence type="ECO:0000256" key="3">
    <source>
        <dbReference type="ARBA" id="ARBA00022448"/>
    </source>
</evidence>
<evidence type="ECO:0000256" key="4">
    <source>
        <dbReference type="ARBA" id="ARBA00022475"/>
    </source>
</evidence>
<organism evidence="11 12">
    <name type="scientific">Symbiodinium natans</name>
    <dbReference type="NCBI Taxonomy" id="878477"/>
    <lineage>
        <taxon>Eukaryota</taxon>
        <taxon>Sar</taxon>
        <taxon>Alveolata</taxon>
        <taxon>Dinophyceae</taxon>
        <taxon>Suessiales</taxon>
        <taxon>Symbiodiniaceae</taxon>
        <taxon>Symbiodinium</taxon>
    </lineage>
</organism>
<evidence type="ECO:0000313" key="11">
    <source>
        <dbReference type="EMBL" id="CAE7029573.1"/>
    </source>
</evidence>
<dbReference type="GO" id="GO:0051119">
    <property type="term" value="F:sugar transmembrane transporter activity"/>
    <property type="evidence" value="ECO:0007669"/>
    <property type="project" value="InterPro"/>
</dbReference>